<dbReference type="InterPro" id="IPR041006">
    <property type="entry name" value="Morc_S5"/>
</dbReference>
<evidence type="ECO:0000256" key="8">
    <source>
        <dbReference type="ARBA" id="ARBA00022801"/>
    </source>
</evidence>
<evidence type="ECO:0000256" key="17">
    <source>
        <dbReference type="SAM" id="MobiDB-lite"/>
    </source>
</evidence>
<keyword evidence="11" id="KW-0694">RNA-binding</keyword>
<evidence type="ECO:0000256" key="10">
    <source>
        <dbReference type="ARBA" id="ARBA00022853"/>
    </source>
</evidence>
<evidence type="ECO:0000256" key="15">
    <source>
        <dbReference type="ARBA" id="ARBA00023242"/>
    </source>
</evidence>
<dbReference type="SUPFAM" id="SSF55874">
    <property type="entry name" value="ATPase domain of HSP90 chaperone/DNA topoisomerase II/histidine kinase"/>
    <property type="match status" value="1"/>
</dbReference>
<feature type="region of interest" description="Disordered" evidence="17">
    <location>
        <begin position="577"/>
        <end position="669"/>
    </location>
</feature>
<evidence type="ECO:0000256" key="4">
    <source>
        <dbReference type="ARBA" id="ARBA00022722"/>
    </source>
</evidence>
<dbReference type="GO" id="GO:0006325">
    <property type="term" value="P:chromatin organization"/>
    <property type="evidence" value="ECO:0007669"/>
    <property type="project" value="UniProtKB-KW"/>
</dbReference>
<dbReference type="EMBL" id="OIVN01002190">
    <property type="protein sequence ID" value="SPD01373.1"/>
    <property type="molecule type" value="Genomic_DNA"/>
</dbReference>
<proteinExistence type="inferred from homology"/>
<dbReference type="GO" id="GO:0003723">
    <property type="term" value="F:RNA binding"/>
    <property type="evidence" value="ECO:0007669"/>
    <property type="project" value="UniProtKB-KW"/>
</dbReference>
<dbReference type="GO" id="GO:0031047">
    <property type="term" value="P:regulatory ncRNA-mediated gene silencing"/>
    <property type="evidence" value="ECO:0007669"/>
    <property type="project" value="UniProtKB-KW"/>
</dbReference>
<dbReference type="GO" id="GO:0031349">
    <property type="term" value="P:positive regulation of defense response"/>
    <property type="evidence" value="ECO:0007669"/>
    <property type="project" value="UniProtKB-ARBA"/>
</dbReference>
<evidence type="ECO:0000256" key="16">
    <source>
        <dbReference type="SAM" id="Coils"/>
    </source>
</evidence>
<dbReference type="Pfam" id="PF17942">
    <property type="entry name" value="Morc6_S5"/>
    <property type="match status" value="1"/>
</dbReference>
<name>A0A2N9GPH2_FAGSY</name>
<comment type="similarity">
    <text evidence="3">Belongs to the MORC ATPase protein family.</text>
</comment>
<evidence type="ECO:0000313" key="19">
    <source>
        <dbReference type="EMBL" id="SPD01373.1"/>
    </source>
</evidence>
<feature type="coiled-coil region" evidence="16">
    <location>
        <begin position="677"/>
        <end position="718"/>
    </location>
</feature>
<evidence type="ECO:0000256" key="7">
    <source>
        <dbReference type="ARBA" id="ARBA00022763"/>
    </source>
</evidence>
<evidence type="ECO:0000256" key="13">
    <source>
        <dbReference type="ARBA" id="ARBA00023158"/>
    </source>
</evidence>
<keyword evidence="13" id="KW-0943">RNA-mediated gene silencing</keyword>
<evidence type="ECO:0000256" key="14">
    <source>
        <dbReference type="ARBA" id="ARBA00023204"/>
    </source>
</evidence>
<keyword evidence="15" id="KW-0539">Nucleus</keyword>
<accession>A0A2N9GPH2</accession>
<keyword evidence="12 16" id="KW-0175">Coiled coil</keyword>
<reference evidence="19" key="1">
    <citation type="submission" date="2018-02" db="EMBL/GenBank/DDBJ databases">
        <authorList>
            <person name="Cohen D.B."/>
            <person name="Kent A.D."/>
        </authorList>
    </citation>
    <scope>NUCLEOTIDE SEQUENCE</scope>
</reference>
<evidence type="ECO:0000259" key="18">
    <source>
        <dbReference type="Pfam" id="PF17942"/>
    </source>
</evidence>
<dbReference type="GO" id="GO:0004519">
    <property type="term" value="F:endonuclease activity"/>
    <property type="evidence" value="ECO:0007669"/>
    <property type="project" value="UniProtKB-KW"/>
</dbReference>
<evidence type="ECO:0000256" key="2">
    <source>
        <dbReference type="ARBA" id="ARBA00004123"/>
    </source>
</evidence>
<feature type="domain" description="Morc S5" evidence="18">
    <location>
        <begin position="417"/>
        <end position="561"/>
    </location>
</feature>
<feature type="region of interest" description="Disordered" evidence="17">
    <location>
        <begin position="812"/>
        <end position="854"/>
    </location>
</feature>
<keyword evidence="8" id="KW-0378">Hydrolase</keyword>
<dbReference type="InterPro" id="IPR045261">
    <property type="entry name" value="MORC_ATPase"/>
</dbReference>
<dbReference type="PANTHER" id="PTHR23336:SF72">
    <property type="entry name" value="PROTEIN MICRORCHIDIA 5"/>
    <property type="match status" value="1"/>
</dbReference>
<dbReference type="GO" id="GO:0005524">
    <property type="term" value="F:ATP binding"/>
    <property type="evidence" value="ECO:0007669"/>
    <property type="project" value="UniProtKB-KW"/>
</dbReference>
<keyword evidence="4" id="KW-0540">Nuclease</keyword>
<dbReference type="Pfam" id="PF13589">
    <property type="entry name" value="HATPase_c_3"/>
    <property type="match status" value="1"/>
</dbReference>
<keyword evidence="5" id="KW-0547">Nucleotide-binding</keyword>
<evidence type="ECO:0000256" key="12">
    <source>
        <dbReference type="ARBA" id="ARBA00023054"/>
    </source>
</evidence>
<evidence type="ECO:0000256" key="5">
    <source>
        <dbReference type="ARBA" id="ARBA00022741"/>
    </source>
</evidence>
<keyword evidence="9" id="KW-0067">ATP-binding</keyword>
<feature type="compositionally biased region" description="Gly residues" evidence="17">
    <location>
        <begin position="812"/>
        <end position="829"/>
    </location>
</feature>
<dbReference type="GO" id="GO:0006281">
    <property type="term" value="P:DNA repair"/>
    <property type="evidence" value="ECO:0007669"/>
    <property type="project" value="UniProtKB-KW"/>
</dbReference>
<evidence type="ECO:0000256" key="6">
    <source>
        <dbReference type="ARBA" id="ARBA00022759"/>
    </source>
</evidence>
<protein>
    <recommendedName>
        <fullName evidence="18">Morc S5 domain-containing protein</fullName>
    </recommendedName>
</protein>
<comment type="subcellular location">
    <subcellularLocation>
        <location evidence="2">Nucleus</location>
    </subcellularLocation>
</comment>
<feature type="compositionally biased region" description="Polar residues" evidence="17">
    <location>
        <begin position="595"/>
        <end position="607"/>
    </location>
</feature>
<dbReference type="PANTHER" id="PTHR23336">
    <property type="entry name" value="ZINC FINGER CW-TYPE COILED-COIL DOMAIN PROTEIN 3"/>
    <property type="match status" value="1"/>
</dbReference>
<comment type="cofactor">
    <cofactor evidence="1">
        <name>Mn(2+)</name>
        <dbReference type="ChEBI" id="CHEBI:29035"/>
    </cofactor>
</comment>
<evidence type="ECO:0000256" key="11">
    <source>
        <dbReference type="ARBA" id="ARBA00022884"/>
    </source>
</evidence>
<evidence type="ECO:0000256" key="9">
    <source>
        <dbReference type="ARBA" id="ARBA00022840"/>
    </source>
</evidence>
<dbReference type="GO" id="GO:0005634">
    <property type="term" value="C:nucleus"/>
    <property type="evidence" value="ECO:0007669"/>
    <property type="project" value="UniProtKB-SubCell"/>
</dbReference>
<dbReference type="FunFam" id="3.30.565.10:FF:000075">
    <property type="entry name" value="MORC family CW-type zinc finger protein 4"/>
    <property type="match status" value="1"/>
</dbReference>
<evidence type="ECO:0000256" key="1">
    <source>
        <dbReference type="ARBA" id="ARBA00001936"/>
    </source>
</evidence>
<organism evidence="19">
    <name type="scientific">Fagus sylvatica</name>
    <name type="common">Beechnut</name>
    <dbReference type="NCBI Taxonomy" id="28930"/>
    <lineage>
        <taxon>Eukaryota</taxon>
        <taxon>Viridiplantae</taxon>
        <taxon>Streptophyta</taxon>
        <taxon>Embryophyta</taxon>
        <taxon>Tracheophyta</taxon>
        <taxon>Spermatophyta</taxon>
        <taxon>Magnoliopsida</taxon>
        <taxon>eudicotyledons</taxon>
        <taxon>Gunneridae</taxon>
        <taxon>Pentapetalae</taxon>
        <taxon>rosids</taxon>
        <taxon>fabids</taxon>
        <taxon>Fagales</taxon>
        <taxon>Fagaceae</taxon>
        <taxon>Fagus</taxon>
    </lineage>
</organism>
<feature type="compositionally biased region" description="Gly residues" evidence="17">
    <location>
        <begin position="836"/>
        <end position="854"/>
    </location>
</feature>
<keyword evidence="10" id="KW-0156">Chromatin regulator</keyword>
<evidence type="ECO:0000256" key="3">
    <source>
        <dbReference type="ARBA" id="ARBA00007845"/>
    </source>
</evidence>
<dbReference type="InterPro" id="IPR036890">
    <property type="entry name" value="HATPase_C_sf"/>
</dbReference>
<feature type="compositionally biased region" description="Polar residues" evidence="17">
    <location>
        <begin position="622"/>
        <end position="632"/>
    </location>
</feature>
<keyword evidence="6" id="KW-0255">Endonuclease</keyword>
<dbReference type="AlphaFoldDB" id="A0A2N9GPH2"/>
<sequence>MVLIKQEINDEFPLVFTNISSSSDSSSSTDSSGIENLNNESFLEFFRMKGVQEREKNKRSIIANGAANIQEEGLVVLKKPRIVEEEDSNVVLPRGFLSRIVPVKPDEDDMAVIDVMPVSVYPPATAAESMQAIRPPVVRGCKQFWKAGDYEINVEGGDTISSSVGMDHLRVHPKFLHSNATSHKWALGAFAELLDNALDEVCNGATYVNADVLDSMKFNNKMLLVEDNGGGMTPDKMRQCMSLGYSAKSKIANTIGQYGNGFKTSTMRLGADVIVFSRCQGNDGQSPTQSIGMLSYSFLTGTGKEDIVVPMIHYEKRGQCWNKMVRSSNDWNTNLATIVHWSPYASEEDLLKQFNFLKDHGTRIIIYNLWEDDEGLLELDFDTDPHDIQLRGVNRDEKNIQMSKQFPNSRHYLTYRHSLRSYASILYLRLPHNYRIILRGEDVQHHSIVNDMMLAKEMTYRPVPIQDGMPKDSNMVAGVTIGFVKDAKAHIDVQGFNVYHKNRLIKPFWRVWNAAGSDGRGVIGVLEANFVEPAHDKQGFERTIVLARLENRLLSIQKTYWSTNCQEVGYAARRRATVSPDKVSLGSQSHREKSTSGTSYGLRQCTTGPPAHESLVSKKENGQGSKPKSNVMINKRSRPVGSASEDESCHEASPCTGESEQDPTSNGRSKELCSLEIANLRNDLQYEKDRRKLLETQLQEKERKLEEMDREQIALIEMIAAERDRRDMEEEKLRNSIRGASDTIAALIEKVRHLEGRKVVRVVWLFGGDGGIYGIQVFGSLRLNVGGGGGENKGILGTQVLGSLRLNAGGGGGEKRVGVGGKGGSLGNGKGKDGKGGNGGKGNGGSDGKGGKGN</sequence>
<dbReference type="GO" id="GO:0016887">
    <property type="term" value="F:ATP hydrolysis activity"/>
    <property type="evidence" value="ECO:0007669"/>
    <property type="project" value="InterPro"/>
</dbReference>
<keyword evidence="7" id="KW-0227">DNA damage</keyword>
<keyword evidence="14" id="KW-0234">DNA repair</keyword>
<gene>
    <name evidence="19" type="ORF">FSB_LOCUS29255</name>
</gene>
<dbReference type="Gene3D" id="3.30.565.10">
    <property type="entry name" value="Histidine kinase-like ATPase, C-terminal domain"/>
    <property type="match status" value="1"/>
</dbReference>
<feature type="compositionally biased region" description="Polar residues" evidence="17">
    <location>
        <begin position="656"/>
        <end position="667"/>
    </location>
</feature>